<dbReference type="Proteomes" id="UP001253637">
    <property type="component" value="Segment"/>
</dbReference>
<proteinExistence type="predicted"/>
<feature type="compositionally biased region" description="Basic and acidic residues" evidence="1">
    <location>
        <begin position="209"/>
        <end position="220"/>
    </location>
</feature>
<accession>A0A811BRC7</accession>
<feature type="region of interest" description="Disordered" evidence="1">
    <location>
        <begin position="362"/>
        <end position="385"/>
    </location>
</feature>
<evidence type="ECO:0000256" key="1">
    <source>
        <dbReference type="SAM" id="MobiDB-lite"/>
    </source>
</evidence>
<feature type="compositionally biased region" description="Acidic residues" evidence="1">
    <location>
        <begin position="107"/>
        <end position="116"/>
    </location>
</feature>
<dbReference type="EMBL" id="LC625835">
    <property type="protein sequence ID" value="BCU03596.1"/>
    <property type="molecule type" value="Genomic_DNA"/>
</dbReference>
<feature type="compositionally biased region" description="Acidic residues" evidence="1">
    <location>
        <begin position="71"/>
        <end position="98"/>
    </location>
</feature>
<reference evidence="2" key="1">
    <citation type="submission" date="2021-04" db="EMBL/GenBank/DDBJ databases">
        <title>Draft Genome Sequence of Pandoravirus japonicus, Isolated from the Sabaishi River of Niigata, Japan.</title>
        <authorList>
            <person name="Hosokawa N."/>
            <person name="Takahashi H."/>
            <person name="Aoki K."/>
            <person name="Takemura M."/>
        </authorList>
    </citation>
    <scope>NUCLEOTIDE SEQUENCE</scope>
</reference>
<feature type="compositionally biased region" description="Acidic residues" evidence="1">
    <location>
        <begin position="146"/>
        <end position="158"/>
    </location>
</feature>
<feature type="region of interest" description="Disordered" evidence="1">
    <location>
        <begin position="57"/>
        <end position="240"/>
    </location>
</feature>
<feature type="compositionally biased region" description="Low complexity" evidence="1">
    <location>
        <begin position="1"/>
        <end position="13"/>
    </location>
</feature>
<sequence>MNNDSADASAARRISLKRSREAPRAAAPVLIDLLSDDDGDLVVGADARAPTLAHRVLAVGDRRAPLAADYNSEDEDDEDDEDEMENSEDSDDPDDNGSDLDGFIVSDSDEDEDDGTSNDGGASEKKKKSAATDDQDSEAEFVPRDDLDDDPDDDDDDTVSSHMAHRDTSSSSPIVTIGSDDDDDGQDDDDKPHRDGAAAAAEAGDDGDEARPSKRARLDDAEVSSVDPGNIVSGKRCRRTTERYMDRHFMEFMVRDVPPSQIAAVFDDEDEYFQSGVSLTDSSDDDDDDDGDGDDGGSRDLDSSDYEDMDALSSSRARRRRRGDAAPALPVRALASPTGSASVDLSRPPSTVAALLRSLAAQPGGIRPSVASPRSAPTSRVRPPP</sequence>
<feature type="region of interest" description="Disordered" evidence="1">
    <location>
        <begin position="267"/>
        <end position="349"/>
    </location>
</feature>
<name>A0A811BRC7_9VIRU</name>
<organism evidence="2 3">
    <name type="scientific">Pandoravirus japonicus</name>
    <dbReference type="NCBI Taxonomy" id="2823154"/>
    <lineage>
        <taxon>Viruses</taxon>
        <taxon>Pandoravirus</taxon>
    </lineage>
</organism>
<evidence type="ECO:0000313" key="3">
    <source>
        <dbReference type="Proteomes" id="UP001253637"/>
    </source>
</evidence>
<feature type="compositionally biased region" description="Acidic residues" evidence="1">
    <location>
        <begin position="282"/>
        <end position="295"/>
    </location>
</feature>
<feature type="region of interest" description="Disordered" evidence="1">
    <location>
        <begin position="1"/>
        <end position="26"/>
    </location>
</feature>
<protein>
    <submittedName>
        <fullName evidence="2">Uncharacterized protein</fullName>
    </submittedName>
</protein>
<feature type="compositionally biased region" description="Acidic residues" evidence="1">
    <location>
        <begin position="179"/>
        <end position="189"/>
    </location>
</feature>
<evidence type="ECO:0000313" key="2">
    <source>
        <dbReference type="EMBL" id="BCU03596.1"/>
    </source>
</evidence>